<gene>
    <name evidence="1" type="ORF">E0486_12505</name>
</gene>
<proteinExistence type="predicted"/>
<dbReference type="OrthoDB" id="658622at2"/>
<dbReference type="Proteomes" id="UP000295164">
    <property type="component" value="Unassembled WGS sequence"/>
</dbReference>
<dbReference type="CDD" id="cd24013">
    <property type="entry name" value="ASKHA_ATPase_BT3980-like"/>
    <property type="match status" value="1"/>
</dbReference>
<keyword evidence="2" id="KW-1185">Reference proteome</keyword>
<reference evidence="1 2" key="1">
    <citation type="submission" date="2019-03" db="EMBL/GenBank/DDBJ databases">
        <authorList>
            <person name="Kim M.K.M."/>
        </authorList>
    </citation>
    <scope>NUCLEOTIDE SEQUENCE [LARGE SCALE GENOMIC DNA]</scope>
    <source>
        <strain evidence="1 2">17J68-15</strain>
    </source>
</reference>
<evidence type="ECO:0000313" key="2">
    <source>
        <dbReference type="Proteomes" id="UP000295164"/>
    </source>
</evidence>
<protein>
    <submittedName>
        <fullName evidence="1">DUF3822 family protein</fullName>
    </submittedName>
</protein>
<accession>A0A4R4E274</accession>
<dbReference type="Pfam" id="PF12864">
    <property type="entry name" value="DUF3822"/>
    <property type="match status" value="1"/>
</dbReference>
<dbReference type="AlphaFoldDB" id="A0A4R4E274"/>
<name>A0A4R4E274_9BACT</name>
<organism evidence="1 2">
    <name type="scientific">Flaviaesturariibacter aridisoli</name>
    <dbReference type="NCBI Taxonomy" id="2545761"/>
    <lineage>
        <taxon>Bacteria</taxon>
        <taxon>Pseudomonadati</taxon>
        <taxon>Bacteroidota</taxon>
        <taxon>Chitinophagia</taxon>
        <taxon>Chitinophagales</taxon>
        <taxon>Chitinophagaceae</taxon>
        <taxon>Flaviaestuariibacter</taxon>
    </lineage>
</organism>
<evidence type="ECO:0000313" key="1">
    <source>
        <dbReference type="EMBL" id="TCZ69330.1"/>
    </source>
</evidence>
<sequence length="289" mass="31578">MAFGAEAGEQGAGRRAPVFIFAPMNVLFDIQGSGRASGGLLLCEWGAGYCCTALLDGDSRLVHRLRYWSLEEPLPQQDFDAILEGLRQWSAHAARVVFCSAFPEAVLLPQRYADAAATVVPALYPVGGPVQQDRVGEWQLTTAYTFPPALDAALREAFPQAEYFHAFTPALKGHSSIDAPTQLQVHFAPKQARVLARKDGFLQLAQVYRYDSPLDVVYYLLRIAAETGLPGADTPLVLTGLIDEESALYRELYQYFTTLHFGSAPGAPAEDGRPAHFFTSLHNLAQCVS</sequence>
<dbReference type="Gene3D" id="3.30.420.260">
    <property type="match status" value="1"/>
</dbReference>
<comment type="caution">
    <text evidence="1">The sequence shown here is derived from an EMBL/GenBank/DDBJ whole genome shotgun (WGS) entry which is preliminary data.</text>
</comment>
<dbReference type="EMBL" id="SKFH01000022">
    <property type="protein sequence ID" value="TCZ69330.1"/>
    <property type="molecule type" value="Genomic_DNA"/>
</dbReference>
<dbReference type="InterPro" id="IPR024213">
    <property type="entry name" value="DUF3822"/>
</dbReference>